<dbReference type="Proteomes" id="UP000184423">
    <property type="component" value="Unassembled WGS sequence"/>
</dbReference>
<feature type="domain" description="LysM" evidence="1">
    <location>
        <begin position="39"/>
        <end position="86"/>
    </location>
</feature>
<dbReference type="SMART" id="SM00257">
    <property type="entry name" value="LysM"/>
    <property type="match status" value="1"/>
</dbReference>
<proteinExistence type="predicted"/>
<evidence type="ECO:0000259" key="1">
    <source>
        <dbReference type="PROSITE" id="PS51782"/>
    </source>
</evidence>
<dbReference type="Gene3D" id="3.10.350.10">
    <property type="entry name" value="LysM domain"/>
    <property type="match status" value="1"/>
</dbReference>
<keyword evidence="3" id="KW-1185">Reference proteome</keyword>
<dbReference type="RefSeq" id="WP_073249319.1">
    <property type="nucleotide sequence ID" value="NZ_FQVG01000039.1"/>
</dbReference>
<reference evidence="3" key="1">
    <citation type="submission" date="2016-11" db="EMBL/GenBank/DDBJ databases">
        <authorList>
            <person name="Varghese N."/>
            <person name="Submissions S."/>
        </authorList>
    </citation>
    <scope>NUCLEOTIDE SEQUENCE [LARGE SCALE GENOMIC DNA]</scope>
    <source>
        <strain evidence="3">DSM 10124</strain>
    </source>
</reference>
<dbReference type="PROSITE" id="PS51782">
    <property type="entry name" value="LYSM"/>
    <property type="match status" value="1"/>
</dbReference>
<accession>A0A1M4ZHA4</accession>
<gene>
    <name evidence="2" type="ORF">SAMN02746091_01926</name>
</gene>
<organism evidence="2 3">
    <name type="scientific">Caloramator proteoclasticus DSM 10124</name>
    <dbReference type="NCBI Taxonomy" id="1121262"/>
    <lineage>
        <taxon>Bacteria</taxon>
        <taxon>Bacillati</taxon>
        <taxon>Bacillota</taxon>
        <taxon>Clostridia</taxon>
        <taxon>Eubacteriales</taxon>
        <taxon>Clostridiaceae</taxon>
        <taxon>Caloramator</taxon>
    </lineage>
</organism>
<dbReference type="SUPFAM" id="SSF54106">
    <property type="entry name" value="LysM domain"/>
    <property type="match status" value="1"/>
</dbReference>
<evidence type="ECO:0000313" key="3">
    <source>
        <dbReference type="Proteomes" id="UP000184423"/>
    </source>
</evidence>
<dbReference type="InterPro" id="IPR018392">
    <property type="entry name" value="LysM"/>
</dbReference>
<protein>
    <submittedName>
        <fullName evidence="2">LysM domain-containing protein</fullName>
    </submittedName>
</protein>
<dbReference type="EMBL" id="FQVG01000039">
    <property type="protein sequence ID" value="SHF17338.1"/>
    <property type="molecule type" value="Genomic_DNA"/>
</dbReference>
<evidence type="ECO:0000313" key="2">
    <source>
        <dbReference type="EMBL" id="SHF17338.1"/>
    </source>
</evidence>
<dbReference type="CDD" id="cd00118">
    <property type="entry name" value="LysM"/>
    <property type="match status" value="1"/>
</dbReference>
<dbReference type="Pfam" id="PF01476">
    <property type="entry name" value="LysM"/>
    <property type="match status" value="1"/>
</dbReference>
<sequence length="93" mass="11101">MKRKKLLFILAICIVSSFTIISIINRTYATKKEKNLKYEIYIVQQGDTLWKIAKRYTDGDPRRLIYEIRKHNDISPIIRPGQEIKIPVRKLRK</sequence>
<dbReference type="InterPro" id="IPR036779">
    <property type="entry name" value="LysM_dom_sf"/>
</dbReference>
<dbReference type="AlphaFoldDB" id="A0A1M4ZHA4"/>
<name>A0A1M4ZHA4_9CLOT</name>